<evidence type="ECO:0000256" key="5">
    <source>
        <dbReference type="ARBA" id="ARBA00023027"/>
    </source>
</evidence>
<keyword evidence="2 6" id="KW-0479">Metal-binding</keyword>
<dbReference type="PROSITE" id="PS00059">
    <property type="entry name" value="ADH_ZINC"/>
    <property type="match status" value="1"/>
</dbReference>
<dbReference type="CDD" id="cd08279">
    <property type="entry name" value="Zn_ADH_class_III"/>
    <property type="match status" value="1"/>
</dbReference>
<dbReference type="Gene3D" id="3.40.50.720">
    <property type="entry name" value="NAD(P)-binding Rossmann-like Domain"/>
    <property type="match status" value="1"/>
</dbReference>
<comment type="cofactor">
    <cofactor evidence="6">
        <name>Zn(2+)</name>
        <dbReference type="ChEBI" id="CHEBI:29105"/>
    </cofactor>
</comment>
<gene>
    <name evidence="8" type="ORF">Ga0074812_10786</name>
</gene>
<dbReference type="GO" id="GO:0051903">
    <property type="term" value="F:S-(hydroxymethyl)glutathione dehydrogenase [NAD(P)+] activity"/>
    <property type="evidence" value="ECO:0007669"/>
    <property type="project" value="TreeGrafter"/>
</dbReference>
<dbReference type="EMBL" id="FAOZ01000007">
    <property type="protein sequence ID" value="CUU56202.1"/>
    <property type="molecule type" value="Genomic_DNA"/>
</dbReference>
<name>A0A0S4QNZ9_9ACTN</name>
<dbReference type="GO" id="GO:0005829">
    <property type="term" value="C:cytosol"/>
    <property type="evidence" value="ECO:0007669"/>
    <property type="project" value="TreeGrafter"/>
</dbReference>
<sequence length="371" mass="39137">MQTQAAVLWGVGEPWKIEDVTLDEPRRGEIRVRLAASGLCHTDEHLVTGDIPGVPYPIIGGHEGAGVVDAVGPGVDHLAEGDHVVLTFIPACGVCAFCVSGHQNLCDNGAHIMTGRALSDGGYRVHVGDQDVSTYTSLGTFSPYVVVNQLAAIRIDDDIPLDKAALVGCGVTTGWGTAVNAADVRLGQTVVVIGCGGLGISAVQGARAAGATEIVAIDPVEFKRTQALRFGATHAAENIANAAAYLVDRTRGVMADAVMITSSLAAGEMIGPAMGLAAKRGRVVVTSTAPRGQETVTVSLAELTFWEKQVRGCLWGSANPRTAIPELLDLYRRGVLKLDEMITRTYRLDQINDGYDDLRNGRNIRGVVLFD</sequence>
<evidence type="ECO:0000313" key="8">
    <source>
        <dbReference type="EMBL" id="CUU56202.1"/>
    </source>
</evidence>
<evidence type="ECO:0000256" key="4">
    <source>
        <dbReference type="ARBA" id="ARBA00023002"/>
    </source>
</evidence>
<dbReference type="NCBIfam" id="TIGR03989">
    <property type="entry name" value="Rxyl_3153"/>
    <property type="match status" value="1"/>
</dbReference>
<keyword evidence="3 6" id="KW-0862">Zinc</keyword>
<dbReference type="InterPro" id="IPR013149">
    <property type="entry name" value="ADH-like_C"/>
</dbReference>
<organism evidence="8 9">
    <name type="scientific">Parafrankia irregularis</name>
    <dbReference type="NCBI Taxonomy" id="795642"/>
    <lineage>
        <taxon>Bacteria</taxon>
        <taxon>Bacillati</taxon>
        <taxon>Actinomycetota</taxon>
        <taxon>Actinomycetes</taxon>
        <taxon>Frankiales</taxon>
        <taxon>Frankiaceae</taxon>
        <taxon>Parafrankia</taxon>
    </lineage>
</organism>
<evidence type="ECO:0000256" key="1">
    <source>
        <dbReference type="ARBA" id="ARBA00008072"/>
    </source>
</evidence>
<dbReference type="SMART" id="SM00829">
    <property type="entry name" value="PKS_ER"/>
    <property type="match status" value="1"/>
</dbReference>
<accession>A0A0S4QNZ9</accession>
<dbReference type="SUPFAM" id="SSF50129">
    <property type="entry name" value="GroES-like"/>
    <property type="match status" value="2"/>
</dbReference>
<feature type="domain" description="Enoyl reductase (ER)" evidence="7">
    <location>
        <begin position="10"/>
        <end position="369"/>
    </location>
</feature>
<dbReference type="InterPro" id="IPR023921">
    <property type="entry name" value="ADH_Zn_actinomycetes"/>
</dbReference>
<dbReference type="SUPFAM" id="SSF51735">
    <property type="entry name" value="NAD(P)-binding Rossmann-fold domains"/>
    <property type="match status" value="1"/>
</dbReference>
<dbReference type="InterPro" id="IPR002328">
    <property type="entry name" value="ADH_Zn_CS"/>
</dbReference>
<reference evidence="9" key="1">
    <citation type="submission" date="2015-11" db="EMBL/GenBank/DDBJ databases">
        <authorList>
            <person name="Varghese N."/>
        </authorList>
    </citation>
    <scope>NUCLEOTIDE SEQUENCE [LARGE SCALE GENOMIC DNA]</scope>
    <source>
        <strain evidence="9">DSM 45899</strain>
    </source>
</reference>
<dbReference type="InterPro" id="IPR020843">
    <property type="entry name" value="ER"/>
</dbReference>
<dbReference type="AlphaFoldDB" id="A0A0S4QNZ9"/>
<dbReference type="InterPro" id="IPR036291">
    <property type="entry name" value="NAD(P)-bd_dom_sf"/>
</dbReference>
<evidence type="ECO:0000259" key="7">
    <source>
        <dbReference type="SMART" id="SM00829"/>
    </source>
</evidence>
<evidence type="ECO:0000313" key="9">
    <source>
        <dbReference type="Proteomes" id="UP000198802"/>
    </source>
</evidence>
<protein>
    <submittedName>
        <fullName evidence="8">S-(Hydroxymethyl)glutathione dehydrogenase / alcohol dehydrogenase</fullName>
    </submittedName>
</protein>
<dbReference type="Gene3D" id="3.90.180.10">
    <property type="entry name" value="Medium-chain alcohol dehydrogenases, catalytic domain"/>
    <property type="match status" value="1"/>
</dbReference>
<evidence type="ECO:0000256" key="3">
    <source>
        <dbReference type="ARBA" id="ARBA00022833"/>
    </source>
</evidence>
<dbReference type="PANTHER" id="PTHR43880">
    <property type="entry name" value="ALCOHOL DEHYDROGENASE"/>
    <property type="match status" value="1"/>
</dbReference>
<dbReference type="RefSeq" id="WP_091276077.1">
    <property type="nucleotide sequence ID" value="NZ_FAOZ01000007.1"/>
</dbReference>
<dbReference type="InterPro" id="IPR013154">
    <property type="entry name" value="ADH-like_N"/>
</dbReference>
<dbReference type="InterPro" id="IPR011032">
    <property type="entry name" value="GroES-like_sf"/>
</dbReference>
<dbReference type="Proteomes" id="UP000198802">
    <property type="component" value="Unassembled WGS sequence"/>
</dbReference>
<dbReference type="Pfam" id="PF08240">
    <property type="entry name" value="ADH_N"/>
    <property type="match status" value="1"/>
</dbReference>
<proteinExistence type="inferred from homology"/>
<keyword evidence="5" id="KW-0520">NAD</keyword>
<dbReference type="GO" id="GO:0046294">
    <property type="term" value="P:formaldehyde catabolic process"/>
    <property type="evidence" value="ECO:0007669"/>
    <property type="project" value="TreeGrafter"/>
</dbReference>
<evidence type="ECO:0000256" key="6">
    <source>
        <dbReference type="RuleBase" id="RU361277"/>
    </source>
</evidence>
<keyword evidence="9" id="KW-1185">Reference proteome</keyword>
<dbReference type="Pfam" id="PF00107">
    <property type="entry name" value="ADH_zinc_N"/>
    <property type="match status" value="1"/>
</dbReference>
<dbReference type="PANTHER" id="PTHR43880:SF12">
    <property type="entry name" value="ALCOHOL DEHYDROGENASE CLASS-3"/>
    <property type="match status" value="1"/>
</dbReference>
<evidence type="ECO:0000256" key="2">
    <source>
        <dbReference type="ARBA" id="ARBA00022723"/>
    </source>
</evidence>
<dbReference type="GO" id="GO:0008270">
    <property type="term" value="F:zinc ion binding"/>
    <property type="evidence" value="ECO:0007669"/>
    <property type="project" value="InterPro"/>
</dbReference>
<keyword evidence="4" id="KW-0560">Oxidoreductase</keyword>
<comment type="similarity">
    <text evidence="1 6">Belongs to the zinc-containing alcohol dehydrogenase family.</text>
</comment>